<comment type="caution">
    <text evidence="1">The sequence shown here is derived from an EMBL/GenBank/DDBJ whole genome shotgun (WGS) entry which is preliminary data.</text>
</comment>
<keyword evidence="2" id="KW-1185">Reference proteome</keyword>
<dbReference type="AlphaFoldDB" id="A0A0K8MEQ7"/>
<protein>
    <submittedName>
        <fullName evidence="1">Uncharacterized protein</fullName>
    </submittedName>
</protein>
<dbReference type="Proteomes" id="UP000036771">
    <property type="component" value="Unassembled WGS sequence"/>
</dbReference>
<gene>
    <name evidence="1" type="ORF">Cva_01671</name>
</gene>
<dbReference type="EMBL" id="BBVC01000112">
    <property type="protein sequence ID" value="GAO99001.1"/>
    <property type="molecule type" value="Genomic_DNA"/>
</dbReference>
<evidence type="ECO:0000313" key="1">
    <source>
        <dbReference type="EMBL" id="GAO99001.1"/>
    </source>
</evidence>
<sequence>MFNKTAGLLALEKLPRFIDHDDKGLGTVGFGNHLIDLNHEHLNNHGQELGMITKIVRFNDHQAVRKIHVGGFIKKTAVISRTGKLMKQMPHISRFLVLMGGEKPCHIFQSGVILFLLPYALNGFGNVVILGIGGTDQGGGHHLNQGI</sequence>
<proteinExistence type="predicted"/>
<accession>A0A0K8MEQ7</accession>
<reference evidence="1 2" key="1">
    <citation type="submission" date="2015-03" db="EMBL/GenBank/DDBJ databases">
        <title>Caedibacter varicaedens, whole genome shotgun sequence.</title>
        <authorList>
            <person name="Suzuki H."/>
            <person name="Dapper A.L."/>
            <person name="Gibson A.K."/>
            <person name="Jackson C."/>
            <person name="Lee H."/>
            <person name="Pejaver V.R."/>
            <person name="Doak T."/>
            <person name="Lynch M."/>
        </authorList>
    </citation>
    <scope>NUCLEOTIDE SEQUENCE [LARGE SCALE GENOMIC DNA]</scope>
</reference>
<evidence type="ECO:0000313" key="2">
    <source>
        <dbReference type="Proteomes" id="UP000036771"/>
    </source>
</evidence>
<name>A0A0K8MEQ7_9PROT</name>
<organism evidence="1 2">
    <name type="scientific">Caedimonas varicaedens</name>
    <dbReference type="NCBI Taxonomy" id="1629334"/>
    <lineage>
        <taxon>Bacteria</taxon>
        <taxon>Pseudomonadati</taxon>
        <taxon>Pseudomonadota</taxon>
        <taxon>Alphaproteobacteria</taxon>
        <taxon>Holosporales</taxon>
        <taxon>Caedimonadaceae</taxon>
        <taxon>Caedimonas</taxon>
    </lineage>
</organism>